<dbReference type="InterPro" id="IPR000073">
    <property type="entry name" value="AB_hydrolase_1"/>
</dbReference>
<dbReference type="PRINTS" id="PR00111">
    <property type="entry name" value="ABHYDROLASE"/>
</dbReference>
<dbReference type="PANTHER" id="PTHR43798:SF29">
    <property type="entry name" value="AB HYDROLASE-1 DOMAIN-CONTAINING PROTEIN"/>
    <property type="match status" value="1"/>
</dbReference>
<evidence type="ECO:0000313" key="3">
    <source>
        <dbReference type="Proteomes" id="UP000092661"/>
    </source>
</evidence>
<dbReference type="PANTHER" id="PTHR43798">
    <property type="entry name" value="MONOACYLGLYCEROL LIPASE"/>
    <property type="match status" value="1"/>
</dbReference>
<dbReference type="RefSeq" id="WP_065536979.1">
    <property type="nucleotide sequence ID" value="NZ_CP016534.2"/>
</dbReference>
<dbReference type="SUPFAM" id="SSF53474">
    <property type="entry name" value="alpha/beta-Hydrolases"/>
    <property type="match status" value="1"/>
</dbReference>
<protein>
    <recommendedName>
        <fullName evidence="1">AB hydrolase-1 domain-containing protein</fullName>
    </recommendedName>
</protein>
<reference evidence="2" key="1">
    <citation type="submission" date="2016-10" db="EMBL/GenBank/DDBJ databases">
        <authorList>
            <person name="See-Too W.S."/>
        </authorList>
    </citation>
    <scope>NUCLEOTIDE SEQUENCE</scope>
    <source>
        <strain evidence="2">DSM 14505</strain>
    </source>
</reference>
<dbReference type="InterPro" id="IPR029058">
    <property type="entry name" value="AB_hydrolase_fold"/>
</dbReference>
<sequence length="234" mass="25733">MSKENLVLLPGTLCDARQWEHQTNHLSAVADITIGDVTSDDTLKEMANTVLAKAPAKFSLAGLSLGGMVALEIVKLAPERVNRLALLNTNPTGPKPEQRTAWNGFINLVNEGRFSEITKDHLLPYLVHPDHLTNIELTSAIIEMAEAVGPDAYLRQLHAVATRIDYRPYLQSIPCPTLILVGKEDTVCPVSLHKEMHEHIPTSGLVIVRECGHLSSMEQPEAVTNALREWLGEV</sequence>
<dbReference type="InterPro" id="IPR050266">
    <property type="entry name" value="AB_hydrolase_sf"/>
</dbReference>
<proteinExistence type="predicted"/>
<gene>
    <name evidence="2" type="ORF">BBH88_13335</name>
</gene>
<accession>A0ABM6D7L6</accession>
<name>A0ABM6D7L6_9BACL</name>
<dbReference type="Gene3D" id="3.40.50.1820">
    <property type="entry name" value="alpha/beta hydrolase"/>
    <property type="match status" value="1"/>
</dbReference>
<dbReference type="Pfam" id="PF12697">
    <property type="entry name" value="Abhydrolase_6"/>
    <property type="match status" value="1"/>
</dbReference>
<keyword evidence="3" id="KW-1185">Reference proteome</keyword>
<evidence type="ECO:0000313" key="2">
    <source>
        <dbReference type="EMBL" id="ANU11206.1"/>
    </source>
</evidence>
<feature type="domain" description="AB hydrolase-1" evidence="1">
    <location>
        <begin position="41"/>
        <end position="224"/>
    </location>
</feature>
<organism evidence="2 3">
    <name type="scientific">Planococcus antarcticus DSM 14505</name>
    <dbReference type="NCBI Taxonomy" id="1185653"/>
    <lineage>
        <taxon>Bacteria</taxon>
        <taxon>Bacillati</taxon>
        <taxon>Bacillota</taxon>
        <taxon>Bacilli</taxon>
        <taxon>Bacillales</taxon>
        <taxon>Caryophanaceae</taxon>
        <taxon>Planococcus</taxon>
    </lineage>
</organism>
<dbReference type="EMBL" id="CP016534">
    <property type="protein sequence ID" value="ANU11206.1"/>
    <property type="molecule type" value="Genomic_DNA"/>
</dbReference>
<dbReference type="Proteomes" id="UP000092661">
    <property type="component" value="Chromosome"/>
</dbReference>
<evidence type="ECO:0000259" key="1">
    <source>
        <dbReference type="Pfam" id="PF12697"/>
    </source>
</evidence>